<comment type="caution">
    <text evidence="1">The sequence shown here is derived from an EMBL/GenBank/DDBJ whole genome shotgun (WGS) entry which is preliminary data.</text>
</comment>
<gene>
    <name evidence="1" type="ORF">ACFQQA_11155</name>
</gene>
<name>A0ABW2IWK6_9GAMM</name>
<organism evidence="1 2">
    <name type="scientific">Marinobacter aromaticivorans</name>
    <dbReference type="NCBI Taxonomy" id="1494078"/>
    <lineage>
        <taxon>Bacteria</taxon>
        <taxon>Pseudomonadati</taxon>
        <taxon>Pseudomonadota</taxon>
        <taxon>Gammaproteobacteria</taxon>
        <taxon>Pseudomonadales</taxon>
        <taxon>Marinobacteraceae</taxon>
        <taxon>Marinobacter</taxon>
    </lineage>
</organism>
<keyword evidence="2" id="KW-1185">Reference proteome</keyword>
<dbReference type="InterPro" id="IPR045865">
    <property type="entry name" value="ACT-like_dom_sf"/>
</dbReference>
<protein>
    <submittedName>
        <fullName evidence="1">ACT domain-containing protein</fullName>
    </submittedName>
</protein>
<dbReference type="Gene3D" id="3.30.70.260">
    <property type="match status" value="1"/>
</dbReference>
<dbReference type="SUPFAM" id="SSF55021">
    <property type="entry name" value="ACT-like"/>
    <property type="match status" value="1"/>
</dbReference>
<accession>A0ABW2IWK6</accession>
<dbReference type="RefSeq" id="WP_227521108.1">
    <property type="nucleotide sequence ID" value="NZ_JBHTBD010000003.1"/>
</dbReference>
<dbReference type="EMBL" id="JBHTBD010000003">
    <property type="protein sequence ID" value="MFC7295284.1"/>
    <property type="molecule type" value="Genomic_DNA"/>
</dbReference>
<proteinExistence type="predicted"/>
<evidence type="ECO:0000313" key="2">
    <source>
        <dbReference type="Proteomes" id="UP001596506"/>
    </source>
</evidence>
<sequence length="94" mass="10231">MTTKTSSKAPSYTITCRMNHEAAALERLCQVVRVRGFRIERMGVETADDTLDIILTVQGARPVTMLQSQLEKLHTVAEVMLTSPAIVPAVGCTA</sequence>
<dbReference type="Proteomes" id="UP001596506">
    <property type="component" value="Unassembled WGS sequence"/>
</dbReference>
<dbReference type="Pfam" id="PF13710">
    <property type="entry name" value="ACT_5"/>
    <property type="match status" value="1"/>
</dbReference>
<evidence type="ECO:0000313" key="1">
    <source>
        <dbReference type="EMBL" id="MFC7295284.1"/>
    </source>
</evidence>
<reference evidence="2" key="1">
    <citation type="journal article" date="2019" name="Int. J. Syst. Evol. Microbiol.">
        <title>The Global Catalogue of Microorganisms (GCM) 10K type strain sequencing project: providing services to taxonomists for standard genome sequencing and annotation.</title>
        <authorList>
            <consortium name="The Broad Institute Genomics Platform"/>
            <consortium name="The Broad Institute Genome Sequencing Center for Infectious Disease"/>
            <person name="Wu L."/>
            <person name="Ma J."/>
        </authorList>
    </citation>
    <scope>NUCLEOTIDE SEQUENCE [LARGE SCALE GENOMIC DNA]</scope>
    <source>
        <strain evidence="2">CCUG 60559</strain>
    </source>
</reference>